<evidence type="ECO:0000259" key="7">
    <source>
        <dbReference type="Pfam" id="PF02687"/>
    </source>
</evidence>
<evidence type="ECO:0000256" key="1">
    <source>
        <dbReference type="ARBA" id="ARBA00004651"/>
    </source>
</evidence>
<evidence type="ECO:0000313" key="9">
    <source>
        <dbReference type="Proteomes" id="UP000588068"/>
    </source>
</evidence>
<keyword evidence="9" id="KW-1185">Reference proteome</keyword>
<evidence type="ECO:0000256" key="3">
    <source>
        <dbReference type="ARBA" id="ARBA00022692"/>
    </source>
</evidence>
<feature type="transmembrane region" description="Helical" evidence="6">
    <location>
        <begin position="467"/>
        <end position="487"/>
    </location>
</feature>
<proteinExistence type="predicted"/>
<dbReference type="Proteomes" id="UP000588068">
    <property type="component" value="Unassembled WGS sequence"/>
</dbReference>
<feature type="transmembrane region" description="Helical" evidence="6">
    <location>
        <begin position="791"/>
        <end position="813"/>
    </location>
</feature>
<keyword evidence="3 6" id="KW-0812">Transmembrane</keyword>
<evidence type="ECO:0000313" key="8">
    <source>
        <dbReference type="EMBL" id="MBB6092974.1"/>
    </source>
</evidence>
<dbReference type="GO" id="GO:0005886">
    <property type="term" value="C:plasma membrane"/>
    <property type="evidence" value="ECO:0007669"/>
    <property type="project" value="UniProtKB-SubCell"/>
</dbReference>
<dbReference type="InterPro" id="IPR038766">
    <property type="entry name" value="Membrane_comp_ABC_pdt"/>
</dbReference>
<keyword evidence="2" id="KW-1003">Cell membrane</keyword>
<dbReference type="InterPro" id="IPR003838">
    <property type="entry name" value="ABC3_permease_C"/>
</dbReference>
<comment type="caution">
    <text evidence="8">The sequence shown here is derived from an EMBL/GenBank/DDBJ whole genome shotgun (WGS) entry which is preliminary data.</text>
</comment>
<accession>A0A841HK64</accession>
<feature type="transmembrane region" description="Helical" evidence="6">
    <location>
        <begin position="759"/>
        <end position="779"/>
    </location>
</feature>
<feature type="transmembrane region" description="Helical" evidence="6">
    <location>
        <begin position="416"/>
        <end position="439"/>
    </location>
</feature>
<feature type="transmembrane region" description="Helical" evidence="6">
    <location>
        <begin position="390"/>
        <end position="411"/>
    </location>
</feature>
<protein>
    <submittedName>
        <fullName evidence="8">Putative ABC transport system permease protein</fullName>
    </submittedName>
</protein>
<evidence type="ECO:0000256" key="2">
    <source>
        <dbReference type="ARBA" id="ARBA00022475"/>
    </source>
</evidence>
<organism evidence="8 9">
    <name type="scientific">Povalibacter uvarum</name>
    <dbReference type="NCBI Taxonomy" id="732238"/>
    <lineage>
        <taxon>Bacteria</taxon>
        <taxon>Pseudomonadati</taxon>
        <taxon>Pseudomonadota</taxon>
        <taxon>Gammaproteobacteria</taxon>
        <taxon>Steroidobacterales</taxon>
        <taxon>Steroidobacteraceae</taxon>
        <taxon>Povalibacter</taxon>
    </lineage>
</organism>
<evidence type="ECO:0000256" key="5">
    <source>
        <dbReference type="ARBA" id="ARBA00023136"/>
    </source>
</evidence>
<feature type="transmembrane region" description="Helical" evidence="6">
    <location>
        <begin position="308"/>
        <end position="334"/>
    </location>
</feature>
<dbReference type="RefSeq" id="WP_184330903.1">
    <property type="nucleotide sequence ID" value="NZ_JACHHZ010000002.1"/>
</dbReference>
<reference evidence="8 9" key="1">
    <citation type="submission" date="2020-08" db="EMBL/GenBank/DDBJ databases">
        <title>Genomic Encyclopedia of Type Strains, Phase IV (KMG-IV): sequencing the most valuable type-strain genomes for metagenomic binning, comparative biology and taxonomic classification.</title>
        <authorList>
            <person name="Goeker M."/>
        </authorList>
    </citation>
    <scope>NUCLEOTIDE SEQUENCE [LARGE SCALE GENOMIC DNA]</scope>
    <source>
        <strain evidence="8 9">DSM 26723</strain>
    </source>
</reference>
<name>A0A841HK64_9GAMM</name>
<dbReference type="EMBL" id="JACHHZ010000002">
    <property type="protein sequence ID" value="MBB6092974.1"/>
    <property type="molecule type" value="Genomic_DNA"/>
</dbReference>
<feature type="domain" description="ABC3 transporter permease C-terminal" evidence="7">
    <location>
        <begin position="709"/>
        <end position="821"/>
    </location>
</feature>
<feature type="transmembrane region" description="Helical" evidence="6">
    <location>
        <begin position="704"/>
        <end position="724"/>
    </location>
</feature>
<dbReference type="PANTHER" id="PTHR30287">
    <property type="entry name" value="MEMBRANE COMPONENT OF PREDICTED ABC SUPERFAMILY METABOLITE UPTAKE TRANSPORTER"/>
    <property type="match status" value="1"/>
</dbReference>
<dbReference type="Pfam" id="PF02687">
    <property type="entry name" value="FtsX"/>
    <property type="match status" value="2"/>
</dbReference>
<dbReference type="PANTHER" id="PTHR30287:SF1">
    <property type="entry name" value="INNER MEMBRANE PROTEIN"/>
    <property type="match status" value="1"/>
</dbReference>
<feature type="transmembrane region" description="Helical" evidence="6">
    <location>
        <begin position="346"/>
        <end position="370"/>
    </location>
</feature>
<keyword evidence="5 6" id="KW-0472">Membrane</keyword>
<comment type="subcellular location">
    <subcellularLocation>
        <location evidence="1">Cell membrane</location>
        <topology evidence="1">Multi-pass membrane protein</topology>
    </subcellularLocation>
</comment>
<sequence>MKALRLAFLALIRDAKSGELGVLALALLVAVSALTAVGFFTSRVSGAVDQQAGEVLAADLRVRSPNPIDREYFELATSRGLVTAELATFPSVVLKGDDTALTALRAVTSKYPLRGRVKVTDVPFGEAHEVDAMPGEREVWPEVRMLAQLNANVGDRITVGSAEFTITKILDYRPDQGAGFVDLAPSMLMRMEDLPATGLVQPGSRISYAALFAGDANAIKTLKQELETRRKAGERIVDLEEASPQIRSAIDRAGRFLNLSALVTILLAAIAVAIAARRYVVRHLDTAALMKSMGAPQSLVLQISVLELLMIGLLAGAIGTAIGFGAQAGIAILVKDLVRGVLPPPTLDAMWLGLMTSVLMLVGFALPPLLQLRSVPPARVLRRNLEPPPLRYITVYGMAIGALVGLLAWLLRDAKLLVYVLAATAATFAVLIAAGWLLVRVLGGLRGSVGVAWRYGMANIARRGRDSIIQIVAFGLGLMVLLLLALVRNDLMQDWRASLPADAPNHFMINIRPDQAPAIQQFMADRNVAVPQLVPMIRARLTGINKDDTANMTIKDERGRDFLDREANLTWAKDLQTDNRIVAGTWWTDATTDPQVSVEIELANSLGLKLGDELTYDVAGETVKARVTSFREVKWDSFRPNFFMVFSPGVLDAATGTLITSVHIPTGQRAILNDFIRQFPEVVAIDLEAILAQVRGVMDKATLAVQYVFGFTLLAGVTVLLAAIQSTRDERRYESAMLRTLGASRMTVLQGVAAEFTTLGLLAGTLAAFGASAAGYFLATELFNLKYTLNPLVWLVGLASGALLVGLSGTWAARSVVNHPPIATLRGG</sequence>
<feature type="transmembrane region" description="Helical" evidence="6">
    <location>
        <begin position="256"/>
        <end position="276"/>
    </location>
</feature>
<evidence type="ECO:0000256" key="6">
    <source>
        <dbReference type="SAM" id="Phobius"/>
    </source>
</evidence>
<feature type="transmembrane region" description="Helical" evidence="6">
    <location>
        <begin position="20"/>
        <end position="40"/>
    </location>
</feature>
<dbReference type="AlphaFoldDB" id="A0A841HK64"/>
<evidence type="ECO:0000256" key="4">
    <source>
        <dbReference type="ARBA" id="ARBA00022989"/>
    </source>
</evidence>
<feature type="domain" description="ABC3 transporter permease C-terminal" evidence="7">
    <location>
        <begin position="260"/>
        <end position="377"/>
    </location>
</feature>
<gene>
    <name evidence="8" type="ORF">HNQ60_001852</name>
</gene>
<keyword evidence="4 6" id="KW-1133">Transmembrane helix</keyword>